<reference evidence="1 2" key="1">
    <citation type="submission" date="2023-03" db="EMBL/GenBank/DDBJ databases">
        <title>Draft genome sequence of Streptomyces sp. RB6PN23 isolated from peat swamp forest in Thailand.</title>
        <authorList>
            <person name="Klaysubun C."/>
            <person name="Duangmal K."/>
        </authorList>
    </citation>
    <scope>NUCLEOTIDE SEQUENCE [LARGE SCALE GENOMIC DNA]</scope>
    <source>
        <strain evidence="1 2">RB6PN23</strain>
    </source>
</reference>
<organism evidence="1 2">
    <name type="scientific">Streptomyces silvisoli</name>
    <dbReference type="NCBI Taxonomy" id="3034235"/>
    <lineage>
        <taxon>Bacteria</taxon>
        <taxon>Bacillati</taxon>
        <taxon>Actinomycetota</taxon>
        <taxon>Actinomycetes</taxon>
        <taxon>Kitasatosporales</taxon>
        <taxon>Streptomycetaceae</taxon>
        <taxon>Streptomyces</taxon>
    </lineage>
</organism>
<sequence>MLSMNCQFRERMGDSPSAGRPIPIRLQDDFAGLTWHDALAVSHDRIIGMFHLIASRVFARLILLYAHHSNEHRPSCRHPVRGDGNGAYQVRSLTSRGSWSDIPGPVPSMATSELCSPDAGSRIEEKSGEIPYRLDDPDVIARKLALSKTS</sequence>
<evidence type="ECO:0000313" key="2">
    <source>
        <dbReference type="Proteomes" id="UP001216579"/>
    </source>
</evidence>
<protein>
    <submittedName>
        <fullName evidence="1">Uncharacterized protein</fullName>
    </submittedName>
</protein>
<evidence type="ECO:0000313" key="1">
    <source>
        <dbReference type="EMBL" id="MDF3291619.1"/>
    </source>
</evidence>
<dbReference type="RefSeq" id="WP_276094799.1">
    <property type="nucleotide sequence ID" value="NZ_JARJBC010000013.1"/>
</dbReference>
<comment type="caution">
    <text evidence="1">The sequence shown here is derived from an EMBL/GenBank/DDBJ whole genome shotgun (WGS) entry which is preliminary data.</text>
</comment>
<keyword evidence="2" id="KW-1185">Reference proteome</keyword>
<accession>A0ABT5ZP56</accession>
<gene>
    <name evidence="1" type="ORF">P3G67_20785</name>
</gene>
<proteinExistence type="predicted"/>
<dbReference type="Proteomes" id="UP001216579">
    <property type="component" value="Unassembled WGS sequence"/>
</dbReference>
<name>A0ABT5ZP56_9ACTN</name>
<dbReference type="EMBL" id="JARJBC010000013">
    <property type="protein sequence ID" value="MDF3291619.1"/>
    <property type="molecule type" value="Genomic_DNA"/>
</dbReference>